<comment type="caution">
    <text evidence="1">The sequence shown here is derived from an EMBL/GenBank/DDBJ whole genome shotgun (WGS) entry which is preliminary data.</text>
</comment>
<evidence type="ECO:0000313" key="3">
    <source>
        <dbReference type="Proteomes" id="UP000238532"/>
    </source>
</evidence>
<dbReference type="InterPro" id="IPR035335">
    <property type="entry name" value="DUF5397"/>
</dbReference>
<organism evidence="1 3">
    <name type="scientific">Haemophilus influenzae</name>
    <dbReference type="NCBI Taxonomy" id="727"/>
    <lineage>
        <taxon>Bacteria</taxon>
        <taxon>Pseudomonadati</taxon>
        <taxon>Pseudomonadota</taxon>
        <taxon>Gammaproteobacteria</taxon>
        <taxon>Pasteurellales</taxon>
        <taxon>Pasteurellaceae</taxon>
        <taxon>Haemophilus</taxon>
    </lineage>
</organism>
<reference evidence="2" key="2">
    <citation type="submission" date="2019-05" db="EMBL/GenBank/DDBJ databases">
        <authorList>
            <person name="Hibberd M."/>
        </authorList>
    </citation>
    <scope>NUCLEOTIDE SEQUENCE</scope>
    <source>
        <strain evidence="2">Haemophilus_influenzae_BgEED16</strain>
    </source>
</reference>
<dbReference type="EMBL" id="CABFLD010000033">
    <property type="protein sequence ID" value="VTX58523.1"/>
    <property type="molecule type" value="Genomic_DNA"/>
</dbReference>
<name>A0A0K9KX05_HAEIF</name>
<accession>A0A0K9KX05</accession>
<dbReference type="RefSeq" id="WP_012055040.1">
    <property type="nucleotide sequence ID" value="NZ_AP018777.1"/>
</dbReference>
<evidence type="ECO:0000313" key="1">
    <source>
        <dbReference type="EMBL" id="PRJ60600.1"/>
    </source>
</evidence>
<dbReference type="EMBL" id="NEBY01000216">
    <property type="protein sequence ID" value="PRJ60600.1"/>
    <property type="molecule type" value="Genomic_DNA"/>
</dbReference>
<dbReference type="Proteomes" id="UP000238532">
    <property type="component" value="Unassembled WGS sequence"/>
</dbReference>
<sequence length="63" mass="7019">MELRQQIPTGCIKQFGQFGVPYVVGEVAEFLPDGDALVNITLLQSGEKDIYRLSHLLEDPEAE</sequence>
<proteinExistence type="predicted"/>
<dbReference type="AlphaFoldDB" id="A0A0K9KX05"/>
<dbReference type="Pfam" id="PF17375">
    <property type="entry name" value="DUF5397"/>
    <property type="match status" value="1"/>
</dbReference>
<reference evidence="1 3" key="1">
    <citation type="submission" date="2017-04" db="EMBL/GenBank/DDBJ databases">
        <title>Haemophilus influenzae in COPD genome sequencing project.</title>
        <authorList>
            <person name="Murphy T.F."/>
            <person name="Kong Y."/>
            <person name="Nadendla S."/>
            <person name="Tettelin H."/>
            <person name="Pettigrew M."/>
        </authorList>
    </citation>
    <scope>NUCLEOTIDE SEQUENCE [LARGE SCALE GENOMIC DNA]</scope>
    <source>
        <strain evidence="1 3">56P127H1</strain>
    </source>
</reference>
<gene>
    <name evidence="1" type="ORF">BV102_01593</name>
    <name evidence="2" type="ORF">CAGEJMGA_00742</name>
</gene>
<protein>
    <submittedName>
        <fullName evidence="1">Uncharacterized protein</fullName>
    </submittedName>
</protein>
<evidence type="ECO:0000313" key="2">
    <source>
        <dbReference type="EMBL" id="VTX58523.1"/>
    </source>
</evidence>
<dbReference type="Proteomes" id="UP000658741">
    <property type="component" value="Unassembled WGS sequence"/>
</dbReference>